<comment type="subcellular location">
    <subcellularLocation>
        <location evidence="1 7">Cell outer membrane</location>
        <topology evidence="1 7">Multi-pass membrane protein</topology>
    </subcellularLocation>
</comment>
<dbReference type="PROSITE" id="PS52016">
    <property type="entry name" value="TONB_DEPENDENT_REC_3"/>
    <property type="match status" value="1"/>
</dbReference>
<gene>
    <name evidence="11" type="ORF">MMF97_04870</name>
</gene>
<dbReference type="InterPro" id="IPR039426">
    <property type="entry name" value="TonB-dep_rcpt-like"/>
</dbReference>
<dbReference type="InterPro" id="IPR037066">
    <property type="entry name" value="Plug_dom_sf"/>
</dbReference>
<evidence type="ECO:0000256" key="6">
    <source>
        <dbReference type="ARBA" id="ARBA00023237"/>
    </source>
</evidence>
<evidence type="ECO:0000256" key="1">
    <source>
        <dbReference type="ARBA" id="ARBA00004571"/>
    </source>
</evidence>
<dbReference type="RefSeq" id="WP_243360118.1">
    <property type="nucleotide sequence ID" value="NZ_JALGBH010000001.1"/>
</dbReference>
<dbReference type="Pfam" id="PF07715">
    <property type="entry name" value="Plug"/>
    <property type="match status" value="1"/>
</dbReference>
<organism evidence="11 12">
    <name type="scientific">Pedobacter montanisoli</name>
    <dbReference type="NCBI Taxonomy" id="2923277"/>
    <lineage>
        <taxon>Bacteria</taxon>
        <taxon>Pseudomonadati</taxon>
        <taxon>Bacteroidota</taxon>
        <taxon>Sphingobacteriia</taxon>
        <taxon>Sphingobacteriales</taxon>
        <taxon>Sphingobacteriaceae</taxon>
        <taxon>Pedobacter</taxon>
    </lineage>
</organism>
<reference evidence="11" key="1">
    <citation type="submission" date="2022-03" db="EMBL/GenBank/DDBJ databases">
        <authorList>
            <person name="Woo C.Y."/>
        </authorList>
    </citation>
    <scope>NUCLEOTIDE SEQUENCE</scope>
    <source>
        <strain evidence="11">CYS-01</strain>
    </source>
</reference>
<evidence type="ECO:0000256" key="8">
    <source>
        <dbReference type="SAM" id="MobiDB-lite"/>
    </source>
</evidence>
<protein>
    <submittedName>
        <fullName evidence="11">TonB-dependent receptor</fullName>
    </submittedName>
</protein>
<dbReference type="InterPro" id="IPR013784">
    <property type="entry name" value="Carb-bd-like_fold"/>
</dbReference>
<keyword evidence="3 7" id="KW-1134">Transmembrane beta strand</keyword>
<keyword evidence="5 7" id="KW-0472">Membrane</keyword>
<dbReference type="Pfam" id="PF14905">
    <property type="entry name" value="OMP_b-brl_3"/>
    <property type="match status" value="1"/>
</dbReference>
<dbReference type="PANTHER" id="PTHR40980">
    <property type="entry name" value="PLUG DOMAIN-CONTAINING PROTEIN"/>
    <property type="match status" value="1"/>
</dbReference>
<evidence type="ECO:0000256" key="2">
    <source>
        <dbReference type="ARBA" id="ARBA00022448"/>
    </source>
</evidence>
<evidence type="ECO:0000256" key="5">
    <source>
        <dbReference type="ARBA" id="ARBA00023136"/>
    </source>
</evidence>
<dbReference type="InterPro" id="IPR041700">
    <property type="entry name" value="OMP_b-brl_3"/>
</dbReference>
<proteinExistence type="inferred from homology"/>
<dbReference type="SUPFAM" id="SSF49452">
    <property type="entry name" value="Starch-binding domain-like"/>
    <property type="match status" value="1"/>
</dbReference>
<keyword evidence="6 7" id="KW-0998">Cell outer membrane</keyword>
<keyword evidence="12" id="KW-1185">Reference proteome</keyword>
<keyword evidence="11" id="KW-0675">Receptor</keyword>
<evidence type="ECO:0000256" key="7">
    <source>
        <dbReference type="PROSITE-ProRule" id="PRU01360"/>
    </source>
</evidence>
<keyword evidence="4 7" id="KW-0812">Transmembrane</keyword>
<evidence type="ECO:0000256" key="4">
    <source>
        <dbReference type="ARBA" id="ARBA00022692"/>
    </source>
</evidence>
<comment type="similarity">
    <text evidence="7">Belongs to the TonB-dependent receptor family.</text>
</comment>
<evidence type="ECO:0000313" key="11">
    <source>
        <dbReference type="EMBL" id="MCJ0742037.1"/>
    </source>
</evidence>
<dbReference type="Gene3D" id="2.40.170.20">
    <property type="entry name" value="TonB-dependent receptor, beta-barrel domain"/>
    <property type="match status" value="1"/>
</dbReference>
<evidence type="ECO:0000259" key="10">
    <source>
        <dbReference type="Pfam" id="PF14905"/>
    </source>
</evidence>
<keyword evidence="2 7" id="KW-0813">Transport</keyword>
<accession>A0ABS9ZTY1</accession>
<dbReference type="EMBL" id="JALGBH010000001">
    <property type="protein sequence ID" value="MCJ0742037.1"/>
    <property type="molecule type" value="Genomic_DNA"/>
</dbReference>
<dbReference type="PANTHER" id="PTHR40980:SF4">
    <property type="entry name" value="TONB-DEPENDENT RECEPTOR-LIKE BETA-BARREL DOMAIN-CONTAINING PROTEIN"/>
    <property type="match status" value="1"/>
</dbReference>
<feature type="domain" description="TonB-dependent receptor plug" evidence="9">
    <location>
        <begin position="152"/>
        <end position="229"/>
    </location>
</feature>
<dbReference type="Proteomes" id="UP001165460">
    <property type="component" value="Unassembled WGS sequence"/>
</dbReference>
<dbReference type="Gene3D" id="2.170.130.10">
    <property type="entry name" value="TonB-dependent receptor, plug domain"/>
    <property type="match status" value="1"/>
</dbReference>
<comment type="caution">
    <text evidence="11">The sequence shown here is derived from an EMBL/GenBank/DDBJ whole genome shotgun (WGS) entry which is preliminary data.</text>
</comment>
<dbReference type="Gene3D" id="2.60.40.1120">
    <property type="entry name" value="Carboxypeptidase-like, regulatory domain"/>
    <property type="match status" value="1"/>
</dbReference>
<evidence type="ECO:0000313" key="12">
    <source>
        <dbReference type="Proteomes" id="UP001165460"/>
    </source>
</evidence>
<feature type="domain" description="Outer membrane protein beta-barrel" evidence="10">
    <location>
        <begin position="385"/>
        <end position="800"/>
    </location>
</feature>
<dbReference type="InterPro" id="IPR012910">
    <property type="entry name" value="Plug_dom"/>
</dbReference>
<dbReference type="Pfam" id="PF13620">
    <property type="entry name" value="CarboxypepD_reg"/>
    <property type="match status" value="1"/>
</dbReference>
<sequence length="827" mass="91745">MNRITCKVLLLFVVFSIVIVKTHAQNNIGKITGKVVDAETGETLPFASATVLNKKTKATIRVVQSDLDGNFEVPNLAYGTYSFKVSMIGYQTMVRDSVAINAAQKEVKLGTIKMKTGKGNILNEVTVTTSKPTMQLGIDKKVFSVDQSIVSEGGSATEVLQNVPSVQTDMNGNVSLRGSNARVLIDGKQSLIAGGDVAQILASIPASSIETIEVITNPSAKYDAEGQTGIINIILKKNKKLGFNGSVALTAGNKDNYNASTNISFQNKKVNLYANYGYRYGNRPGGGYNNIFYKNAINSISLANQLTSSSDLNKGHNAKIGLDYYLAPKSVISLSGGINSRNSEEDNNLSINEYDINRTPVNLSNRINAENRKGNSYDANLDFVQKFKKQGEELSINMNYSTGNNNTYQVYNTSKYFQGGLPTPNQPASLQRTTRLGDNNNYNAQIDYVLPLGEKGRIEAGFRSQIRKSTSATVADSLINNVYEFSRTLSNDFNSTDQVHAIYMNYQNQINNFGYQVGLRGEDATLDTEMGTYNANHNISYTPGKVAYTRLYPSVYLTQKLKNDQQLQLSYSRRVNRPRGWDTNPFIDVSDPLNHRMGNVNLKPEDVHAFELSYSRFFKKWSLVSTAYFRQTNDVIQRLKSEPDANGVTLTIPQNLTNAKNSGIELIGKFDLVKNWNFTANVNMYQRNIKGIPALGTIDNSGFSYNANLTNNFTLPYSITLQVRGDYRSKEVMAQGTMKAMYGLDAGAKMDFYNKKASLSLNIRNVLNTRKFEMQTVNPASVTDFSRSWSGTMGSLTLSYRFGKSDFSLKKSKKPEENQSRPDEESF</sequence>
<dbReference type="SUPFAM" id="SSF56935">
    <property type="entry name" value="Porins"/>
    <property type="match status" value="1"/>
</dbReference>
<dbReference type="InterPro" id="IPR036942">
    <property type="entry name" value="Beta-barrel_TonB_sf"/>
</dbReference>
<name>A0ABS9ZTY1_9SPHI</name>
<feature type="region of interest" description="Disordered" evidence="8">
    <location>
        <begin position="808"/>
        <end position="827"/>
    </location>
</feature>
<evidence type="ECO:0000259" key="9">
    <source>
        <dbReference type="Pfam" id="PF07715"/>
    </source>
</evidence>
<evidence type="ECO:0000256" key="3">
    <source>
        <dbReference type="ARBA" id="ARBA00022452"/>
    </source>
</evidence>